<name>A0A814Y3G1_9BILA</name>
<gene>
    <name evidence="1" type="ORF">BJG266_LOCUS28124</name>
</gene>
<evidence type="ECO:0000313" key="1">
    <source>
        <dbReference type="EMBL" id="CAF1223670.1"/>
    </source>
</evidence>
<comment type="caution">
    <text evidence="1">The sequence shown here is derived from an EMBL/GenBank/DDBJ whole genome shotgun (WGS) entry which is preliminary data.</text>
</comment>
<sequence>LQMRDAADEIEQAAHLLYIMSKTYYDVSNQYMIGQVAGISRLALIQTDSERQTYMAQLAQDTLSTSAKVSRMVLERKQNYEQRNQARQYQLKQFIQQSSLEGLESNIGK</sequence>
<organism evidence="1 2">
    <name type="scientific">Adineta steineri</name>
    <dbReference type="NCBI Taxonomy" id="433720"/>
    <lineage>
        <taxon>Eukaryota</taxon>
        <taxon>Metazoa</taxon>
        <taxon>Spiralia</taxon>
        <taxon>Gnathifera</taxon>
        <taxon>Rotifera</taxon>
        <taxon>Eurotatoria</taxon>
        <taxon>Bdelloidea</taxon>
        <taxon>Adinetida</taxon>
        <taxon>Adinetidae</taxon>
        <taxon>Adineta</taxon>
    </lineage>
</organism>
<reference evidence="1" key="1">
    <citation type="submission" date="2021-02" db="EMBL/GenBank/DDBJ databases">
        <authorList>
            <person name="Nowell W R."/>
        </authorList>
    </citation>
    <scope>NUCLEOTIDE SEQUENCE</scope>
</reference>
<dbReference type="Proteomes" id="UP000663877">
    <property type="component" value="Unassembled WGS sequence"/>
</dbReference>
<evidence type="ECO:0000313" key="2">
    <source>
        <dbReference type="Proteomes" id="UP000663877"/>
    </source>
</evidence>
<accession>A0A814Y3G1</accession>
<feature type="non-terminal residue" evidence="1">
    <location>
        <position position="1"/>
    </location>
</feature>
<proteinExistence type="predicted"/>
<protein>
    <submittedName>
        <fullName evidence="1">Uncharacterized protein</fullName>
    </submittedName>
</protein>
<dbReference type="AlphaFoldDB" id="A0A814Y3G1"/>
<dbReference type="EMBL" id="CAJNOI010000279">
    <property type="protein sequence ID" value="CAF1223670.1"/>
    <property type="molecule type" value="Genomic_DNA"/>
</dbReference>